<keyword evidence="2" id="KW-0472">Membrane</keyword>
<feature type="region of interest" description="Disordered" evidence="1">
    <location>
        <begin position="35"/>
        <end position="59"/>
    </location>
</feature>
<evidence type="ECO:0008006" key="5">
    <source>
        <dbReference type="Google" id="ProtNLM"/>
    </source>
</evidence>
<dbReference type="EMBL" id="LVVT01000002">
    <property type="protein sequence ID" value="TQS84354.1"/>
    <property type="molecule type" value="Genomic_DNA"/>
</dbReference>
<evidence type="ECO:0000256" key="2">
    <source>
        <dbReference type="SAM" id="Phobius"/>
    </source>
</evidence>
<keyword evidence="2" id="KW-0812">Transmembrane</keyword>
<reference evidence="3" key="1">
    <citation type="submission" date="2016-03" db="EMBL/GenBank/DDBJ databases">
        <authorList>
            <person name="Borrel G."/>
            <person name="Mccann A."/>
            <person name="O'Toole P.W."/>
        </authorList>
    </citation>
    <scope>NUCLEOTIDE SEQUENCE</scope>
    <source>
        <strain evidence="3">183</strain>
    </source>
</reference>
<protein>
    <recommendedName>
        <fullName evidence="5">SD-repeat containing protein B domain-containing protein</fullName>
    </recommendedName>
</protein>
<gene>
    <name evidence="3" type="ORF">A3207_05820</name>
</gene>
<dbReference type="Pfam" id="PF13620">
    <property type="entry name" value="CarboxypepD_reg"/>
    <property type="match status" value="1"/>
</dbReference>
<proteinExistence type="predicted"/>
<comment type="caution">
    <text evidence="3">The sequence shown here is derived from an EMBL/GenBank/DDBJ whole genome shotgun (WGS) entry which is preliminary data.</text>
</comment>
<accession>A0A8J8TFE1</accession>
<keyword evidence="2" id="KW-1133">Transmembrane helix</keyword>
<feature type="transmembrane region" description="Helical" evidence="2">
    <location>
        <begin position="248"/>
        <end position="270"/>
    </location>
</feature>
<name>A0A8J8TFE1_9ARCH</name>
<evidence type="ECO:0000313" key="3">
    <source>
        <dbReference type="EMBL" id="TQS84354.1"/>
    </source>
</evidence>
<evidence type="ECO:0000313" key="4">
    <source>
        <dbReference type="Proteomes" id="UP000752814"/>
    </source>
</evidence>
<organism evidence="3 4">
    <name type="scientific">Candidatus Methanomassiliicoccus intestinalis</name>
    <dbReference type="NCBI Taxonomy" id="1406512"/>
    <lineage>
        <taxon>Archaea</taxon>
        <taxon>Methanobacteriati</taxon>
        <taxon>Thermoplasmatota</taxon>
        <taxon>Thermoplasmata</taxon>
        <taxon>Methanomassiliicoccales</taxon>
        <taxon>Methanomassiliicoccaceae</taxon>
        <taxon>Methanomassiliicoccus</taxon>
    </lineage>
</organism>
<evidence type="ECO:0000256" key="1">
    <source>
        <dbReference type="SAM" id="MobiDB-lite"/>
    </source>
</evidence>
<feature type="compositionally biased region" description="Basic and acidic residues" evidence="1">
    <location>
        <begin position="46"/>
        <end position="57"/>
    </location>
</feature>
<feature type="compositionally biased region" description="Low complexity" evidence="1">
    <location>
        <begin position="35"/>
        <end position="45"/>
    </location>
</feature>
<dbReference type="SUPFAM" id="SSF117074">
    <property type="entry name" value="Hypothetical protein PA1324"/>
    <property type="match status" value="1"/>
</dbReference>
<dbReference type="Gene3D" id="2.60.40.10">
    <property type="entry name" value="Immunoglobulins"/>
    <property type="match status" value="1"/>
</dbReference>
<dbReference type="InterPro" id="IPR013783">
    <property type="entry name" value="Ig-like_fold"/>
</dbReference>
<dbReference type="Proteomes" id="UP000752814">
    <property type="component" value="Unassembled WGS sequence"/>
</dbReference>
<dbReference type="AlphaFoldDB" id="A0A8J8TFE1"/>
<sequence length="288" mass="31318">MKKAAVAAFALLAVLLASVLMPCALTAQGSSSPVLGASSSANSGSDSHDLAEGKGGVEGKVMMRNSPVEDYTITFEEVEFNEENEMSLTGLRYTKEITSTSGEYAVQLSPGQYSAKAISTSKEVVTYPTTIKITEGQWNSGIDFQFVNSYSFHGNVSYSGMKLSGVNVSLTPVGENTKNVTQTDSDGHYQFNGLTGGVYELLFQKDGFADERQIIDMIVQPYFNTSMMRTGLPGINGFILEYDFQHSMMVVGLVGMIVMIAISLAVRYYLTRNPNMILNDDVKEKSEE</sequence>